<evidence type="ECO:0000313" key="2">
    <source>
        <dbReference type="EMBL" id="CUQ67945.1"/>
    </source>
</evidence>
<proteinExistence type="predicted"/>
<dbReference type="RefSeq" id="WP_062486909.1">
    <property type="nucleotide sequence ID" value="NZ_LN885086.1"/>
</dbReference>
<sequence length="134" mass="14888">MIQETNTANGLFAELRKLSPVVTGGLLRMRQQTYRDGAVATKYKLLTAMTISIAIRCEPCIQAYVRMAYRQGITQEELVEFLEVAMTMQGCPGEEWALKAYAAYKDCVDGQRGSETSACCKNDDRNQTDEEGAS</sequence>
<dbReference type="EMBL" id="LN885086">
    <property type="protein sequence ID" value="CUQ67945.1"/>
    <property type="molecule type" value="Genomic_DNA"/>
</dbReference>
<dbReference type="GO" id="GO:0051920">
    <property type="term" value="F:peroxiredoxin activity"/>
    <property type="evidence" value="ECO:0007669"/>
    <property type="project" value="InterPro"/>
</dbReference>
<dbReference type="Pfam" id="PF02627">
    <property type="entry name" value="CMD"/>
    <property type="match status" value="1"/>
</dbReference>
<dbReference type="STRING" id="1715989.NITINOP_2973"/>
<keyword evidence="3" id="KW-1185">Reference proteome</keyword>
<dbReference type="SUPFAM" id="SSF69118">
    <property type="entry name" value="AhpD-like"/>
    <property type="match status" value="1"/>
</dbReference>
<dbReference type="Proteomes" id="UP000066284">
    <property type="component" value="Chromosome 1"/>
</dbReference>
<gene>
    <name evidence="2" type="ORF">NITINOP_2973</name>
</gene>
<accession>A0A0S4KX37</accession>
<protein>
    <recommendedName>
        <fullName evidence="1">Carboxymuconolactone decarboxylase-like domain-containing protein</fullName>
    </recommendedName>
</protein>
<organism evidence="2 3">
    <name type="scientific">Candidatus Nitrospira inopinata</name>
    <dbReference type="NCBI Taxonomy" id="1715989"/>
    <lineage>
        <taxon>Bacteria</taxon>
        <taxon>Pseudomonadati</taxon>
        <taxon>Nitrospirota</taxon>
        <taxon>Nitrospiria</taxon>
        <taxon>Nitrospirales</taxon>
        <taxon>Nitrospiraceae</taxon>
        <taxon>Nitrospira</taxon>
    </lineage>
</organism>
<dbReference type="Gene3D" id="1.20.1290.10">
    <property type="entry name" value="AhpD-like"/>
    <property type="match status" value="1"/>
</dbReference>
<dbReference type="PANTHER" id="PTHR33930">
    <property type="entry name" value="ALKYL HYDROPEROXIDE REDUCTASE AHPD"/>
    <property type="match status" value="1"/>
</dbReference>
<dbReference type="KEGG" id="nio:NITINOP_2973"/>
<dbReference type="AlphaFoldDB" id="A0A0S4KX37"/>
<evidence type="ECO:0000259" key="1">
    <source>
        <dbReference type="Pfam" id="PF02627"/>
    </source>
</evidence>
<reference evidence="3" key="1">
    <citation type="submission" date="2015-09" db="EMBL/GenBank/DDBJ databases">
        <authorList>
            <person name="Daims H."/>
        </authorList>
    </citation>
    <scope>NUCLEOTIDE SEQUENCE [LARGE SCALE GENOMIC DNA]</scope>
</reference>
<dbReference type="PANTHER" id="PTHR33930:SF2">
    <property type="entry name" value="BLR3452 PROTEIN"/>
    <property type="match status" value="1"/>
</dbReference>
<feature type="domain" description="Carboxymuconolactone decarboxylase-like" evidence="1">
    <location>
        <begin position="25"/>
        <end position="101"/>
    </location>
</feature>
<dbReference type="InterPro" id="IPR003779">
    <property type="entry name" value="CMD-like"/>
</dbReference>
<dbReference type="InterPro" id="IPR029032">
    <property type="entry name" value="AhpD-like"/>
</dbReference>
<evidence type="ECO:0000313" key="3">
    <source>
        <dbReference type="Proteomes" id="UP000066284"/>
    </source>
</evidence>
<name>A0A0S4KX37_9BACT</name>
<dbReference type="OrthoDB" id="1683318at2"/>